<keyword evidence="4" id="KW-0963">Cytoplasm</keyword>
<evidence type="ECO:0000256" key="2">
    <source>
        <dbReference type="ARBA" id="ARBA00010305"/>
    </source>
</evidence>
<comment type="subcellular location">
    <subcellularLocation>
        <location evidence="1">Cytoplasm</location>
        <location evidence="1">Cytoskeleton</location>
    </subcellularLocation>
</comment>
<evidence type="ECO:0000256" key="5">
    <source>
        <dbReference type="ARBA" id="ARBA00023212"/>
    </source>
</evidence>
<evidence type="ECO:0000313" key="7">
    <source>
        <dbReference type="Proteomes" id="UP000688137"/>
    </source>
</evidence>
<proteinExistence type="inferred from homology"/>
<dbReference type="PANTHER" id="PTHR46321">
    <property type="entry name" value="KIF1-BINDING PROTEIN"/>
    <property type="match status" value="1"/>
</dbReference>
<dbReference type="Proteomes" id="UP000688137">
    <property type="component" value="Unassembled WGS sequence"/>
</dbReference>
<dbReference type="InterPro" id="IPR022083">
    <property type="entry name" value="KBP"/>
</dbReference>
<dbReference type="OMA" id="TIMSECA"/>
<evidence type="ECO:0000256" key="3">
    <source>
        <dbReference type="ARBA" id="ARBA00016840"/>
    </source>
</evidence>
<evidence type="ECO:0000256" key="1">
    <source>
        <dbReference type="ARBA" id="ARBA00004245"/>
    </source>
</evidence>
<dbReference type="AlphaFoldDB" id="A0A8S1JZ41"/>
<reference evidence="6" key="1">
    <citation type="submission" date="2021-01" db="EMBL/GenBank/DDBJ databases">
        <authorList>
            <consortium name="Genoscope - CEA"/>
            <person name="William W."/>
        </authorList>
    </citation>
    <scope>NUCLEOTIDE SEQUENCE</scope>
</reference>
<dbReference type="GO" id="GO:0005856">
    <property type="term" value="C:cytoskeleton"/>
    <property type="evidence" value="ECO:0007669"/>
    <property type="project" value="UniProtKB-SubCell"/>
</dbReference>
<accession>A0A8S1JZ41</accession>
<evidence type="ECO:0000256" key="4">
    <source>
        <dbReference type="ARBA" id="ARBA00022490"/>
    </source>
</evidence>
<sequence>MLYEFESTLFQVEHLEKFPSIEEQPFLYKYRARTLLQQLLQKKQDPLQQAIIHYQLGVNFLDCEENGESRKNMAKSLQLFSQIAEIENYLTYIQSIYNHLGFLAVNLDDNETGLAILAKAERLGEYLIAKGDFEKRAFKIQGGYEKAQEFYTITLFYIAQAYTKLGIKDKAAYYCGQTMLRQFKSKTYELRDLVINCISLSEYYSGIWNFAQAFYLLLVGEAVIPEGKRKKLRATLQMAQGKIIGDMMAYCVDCIKSNQQNDPSLPKLFNKYSITFDSVNVKQLVFQPSKTFDEIKSLFRQSNTLYKKAMSIFVLDGFVTEHIQMLSEISNMYKVIMSLETDPNNIIAYLEKRLDLLLPVFNAINPKAYQNTYEKLLVEIAEINNELYEFIVKFNEIDDFQGGKSKKLTEKMNKSCLNTIQYYEKIIEQLKLLEEKQRDSAYYSSITTAYFNIAKAQSKYFSKDKKIKVTYLVNSLNQYKQLVQYINQQNQQNEFQAVLQMCKEMIQILPSKIDRINYM</sequence>
<comment type="caution">
    <text evidence="6">The sequence shown here is derived from an EMBL/GenBank/DDBJ whole genome shotgun (WGS) entry which is preliminary data.</text>
</comment>
<keyword evidence="5" id="KW-0206">Cytoskeleton</keyword>
<dbReference type="PANTHER" id="PTHR46321:SF1">
    <property type="entry name" value="KIF-BINDING PROTEIN"/>
    <property type="match status" value="1"/>
</dbReference>
<dbReference type="EMBL" id="CAJJDM010000009">
    <property type="protein sequence ID" value="CAD8047936.1"/>
    <property type="molecule type" value="Genomic_DNA"/>
</dbReference>
<evidence type="ECO:0000313" key="6">
    <source>
        <dbReference type="EMBL" id="CAD8047936.1"/>
    </source>
</evidence>
<name>A0A8S1JZ41_PARPR</name>
<protein>
    <recommendedName>
        <fullName evidence="3">KIF-binding protein</fullName>
    </recommendedName>
</protein>
<gene>
    <name evidence="6" type="ORF">PPRIM_AZ9-3.1.T0120245</name>
</gene>
<comment type="similarity">
    <text evidence="2">Belongs to the KIF-binding protein family.</text>
</comment>
<organism evidence="6 7">
    <name type="scientific">Paramecium primaurelia</name>
    <dbReference type="NCBI Taxonomy" id="5886"/>
    <lineage>
        <taxon>Eukaryota</taxon>
        <taxon>Sar</taxon>
        <taxon>Alveolata</taxon>
        <taxon>Ciliophora</taxon>
        <taxon>Intramacronucleata</taxon>
        <taxon>Oligohymenophorea</taxon>
        <taxon>Peniculida</taxon>
        <taxon>Parameciidae</taxon>
        <taxon>Paramecium</taxon>
    </lineage>
</organism>
<dbReference type="Pfam" id="PF12309">
    <property type="entry name" value="KBP_C"/>
    <property type="match status" value="1"/>
</dbReference>
<keyword evidence="7" id="KW-1185">Reference proteome</keyword>